<dbReference type="AlphaFoldDB" id="A0A0A9C8M5"/>
<protein>
    <submittedName>
        <fullName evidence="1">Uncharacterized protein</fullName>
    </submittedName>
</protein>
<name>A0A0A9C8M5_ARUDO</name>
<reference evidence="1" key="1">
    <citation type="submission" date="2014-09" db="EMBL/GenBank/DDBJ databases">
        <authorList>
            <person name="Magalhaes I.L.F."/>
            <person name="Oliveira U."/>
            <person name="Santos F.R."/>
            <person name="Vidigal T.H.D.A."/>
            <person name="Brescovit A.D."/>
            <person name="Santos A.J."/>
        </authorList>
    </citation>
    <scope>NUCLEOTIDE SEQUENCE</scope>
    <source>
        <tissue evidence="1">Shoot tissue taken approximately 20 cm above the soil surface</tissue>
    </source>
</reference>
<organism evidence="1">
    <name type="scientific">Arundo donax</name>
    <name type="common">Giant reed</name>
    <name type="synonym">Donax arundinaceus</name>
    <dbReference type="NCBI Taxonomy" id="35708"/>
    <lineage>
        <taxon>Eukaryota</taxon>
        <taxon>Viridiplantae</taxon>
        <taxon>Streptophyta</taxon>
        <taxon>Embryophyta</taxon>
        <taxon>Tracheophyta</taxon>
        <taxon>Spermatophyta</taxon>
        <taxon>Magnoliopsida</taxon>
        <taxon>Liliopsida</taxon>
        <taxon>Poales</taxon>
        <taxon>Poaceae</taxon>
        <taxon>PACMAD clade</taxon>
        <taxon>Arundinoideae</taxon>
        <taxon>Arundineae</taxon>
        <taxon>Arundo</taxon>
    </lineage>
</organism>
<evidence type="ECO:0000313" key="1">
    <source>
        <dbReference type="EMBL" id="JAD72604.1"/>
    </source>
</evidence>
<accession>A0A0A9C8M5</accession>
<dbReference type="EMBL" id="GBRH01225291">
    <property type="protein sequence ID" value="JAD72604.1"/>
    <property type="molecule type" value="Transcribed_RNA"/>
</dbReference>
<sequence length="17" mass="1996">MEIVKSKGAYFYISWSS</sequence>
<reference evidence="1" key="2">
    <citation type="journal article" date="2015" name="Data Brief">
        <title>Shoot transcriptome of the giant reed, Arundo donax.</title>
        <authorList>
            <person name="Barrero R.A."/>
            <person name="Guerrero F.D."/>
            <person name="Moolhuijzen P."/>
            <person name="Goolsby J.A."/>
            <person name="Tidwell J."/>
            <person name="Bellgard S.E."/>
            <person name="Bellgard M.I."/>
        </authorList>
    </citation>
    <scope>NUCLEOTIDE SEQUENCE</scope>
    <source>
        <tissue evidence="1">Shoot tissue taken approximately 20 cm above the soil surface</tissue>
    </source>
</reference>
<proteinExistence type="predicted"/>